<evidence type="ECO:0000256" key="1">
    <source>
        <dbReference type="ARBA" id="ARBA00010617"/>
    </source>
</evidence>
<dbReference type="PANTHER" id="PTHR46696:SF4">
    <property type="entry name" value="BIOTIN BIOSYNTHESIS CYTOCHROME P450"/>
    <property type="match status" value="1"/>
</dbReference>
<dbReference type="Gene3D" id="1.10.630.10">
    <property type="entry name" value="Cytochrome P450"/>
    <property type="match status" value="1"/>
</dbReference>
<dbReference type="GO" id="GO:0008395">
    <property type="term" value="F:steroid hydroxylase activity"/>
    <property type="evidence" value="ECO:0007669"/>
    <property type="project" value="TreeGrafter"/>
</dbReference>
<name>A0A3B0C7M5_9BACL</name>
<sequence length="381" mass="42413">MSPIVPEHLLPLVKFRDRRSVSPVLYHPDSNGWSVYKYSDVKAIFSDHERFSSHTGRTPTKEEPIEASILRKDPPKHRQLRSLVSQAFTPRAIESLVPRIQAVTDRLLDEAEAKGKGAAIDAVGEFTGPLPVLIIADMLGIPPEDIGLFKRWSDELVGNNADDFFRCQQEMSVYFSDVVESRRLEPRDDLISRLVAASINNERLSELELIGFCILLLVAGNETTTNLISSALLCLNGSEEARARLIGSEAQLPGAIEEVLRYCSPVQHMIRRVTADTEFRGFRLTAGQIVQLWIGSANHDEDVFASPETFDIARDPNPHLAFGHGIHFCLGALLARLEARIAIQSLLARFPAFAADRTYPLERLPSSIIFGVKRLPLTLCP</sequence>
<evidence type="ECO:0000256" key="5">
    <source>
        <dbReference type="ARBA" id="ARBA00023004"/>
    </source>
</evidence>
<evidence type="ECO:0000256" key="4">
    <source>
        <dbReference type="ARBA" id="ARBA00023002"/>
    </source>
</evidence>
<dbReference type="InterPro" id="IPR036396">
    <property type="entry name" value="Cyt_P450_sf"/>
</dbReference>
<gene>
    <name evidence="8" type="ORF">D7M11_19975</name>
</gene>
<dbReference type="InterPro" id="IPR017972">
    <property type="entry name" value="Cyt_P450_CS"/>
</dbReference>
<keyword evidence="4 7" id="KW-0560">Oxidoreductase</keyword>
<evidence type="ECO:0000256" key="6">
    <source>
        <dbReference type="ARBA" id="ARBA00023033"/>
    </source>
</evidence>
<dbReference type="RefSeq" id="WP_120749018.1">
    <property type="nucleotide sequence ID" value="NZ_RBAH01000015.1"/>
</dbReference>
<dbReference type="CDD" id="cd11032">
    <property type="entry name" value="P450_EryK-like"/>
    <property type="match status" value="1"/>
</dbReference>
<keyword evidence="2 7" id="KW-0349">Heme</keyword>
<dbReference type="InterPro" id="IPR001128">
    <property type="entry name" value="Cyt_P450"/>
</dbReference>
<comment type="similarity">
    <text evidence="1 7">Belongs to the cytochrome P450 family.</text>
</comment>
<keyword evidence="6 7" id="KW-0503">Monooxygenase</keyword>
<accession>A0A3B0C7M5</accession>
<dbReference type="GO" id="GO:0036199">
    <property type="term" value="F:cholest-4-en-3-one 26-monooxygenase activity"/>
    <property type="evidence" value="ECO:0007669"/>
    <property type="project" value="TreeGrafter"/>
</dbReference>
<dbReference type="FunFam" id="1.10.630.10:FF:000018">
    <property type="entry name" value="Cytochrome P450 monooxygenase"/>
    <property type="match status" value="1"/>
</dbReference>
<keyword evidence="3 7" id="KW-0479">Metal-binding</keyword>
<comment type="caution">
    <text evidence="8">The sequence shown here is derived from an EMBL/GenBank/DDBJ whole genome shotgun (WGS) entry which is preliminary data.</text>
</comment>
<dbReference type="GO" id="GO:0020037">
    <property type="term" value="F:heme binding"/>
    <property type="evidence" value="ECO:0007669"/>
    <property type="project" value="InterPro"/>
</dbReference>
<protein>
    <submittedName>
        <fullName evidence="8">Cytochrome P450</fullName>
    </submittedName>
</protein>
<dbReference type="EMBL" id="RBAH01000015">
    <property type="protein sequence ID" value="RKN80429.1"/>
    <property type="molecule type" value="Genomic_DNA"/>
</dbReference>
<keyword evidence="5 7" id="KW-0408">Iron</keyword>
<evidence type="ECO:0000256" key="2">
    <source>
        <dbReference type="ARBA" id="ARBA00022617"/>
    </source>
</evidence>
<evidence type="ECO:0000313" key="9">
    <source>
        <dbReference type="Proteomes" id="UP000282311"/>
    </source>
</evidence>
<keyword evidence="9" id="KW-1185">Reference proteome</keyword>
<dbReference type="PRINTS" id="PR00359">
    <property type="entry name" value="BP450"/>
</dbReference>
<dbReference type="AlphaFoldDB" id="A0A3B0C7M5"/>
<dbReference type="Proteomes" id="UP000282311">
    <property type="component" value="Unassembled WGS sequence"/>
</dbReference>
<evidence type="ECO:0000256" key="3">
    <source>
        <dbReference type="ARBA" id="ARBA00022723"/>
    </source>
</evidence>
<evidence type="ECO:0000313" key="8">
    <source>
        <dbReference type="EMBL" id="RKN80429.1"/>
    </source>
</evidence>
<dbReference type="Pfam" id="PF00067">
    <property type="entry name" value="p450"/>
    <property type="match status" value="2"/>
</dbReference>
<organism evidence="8 9">
    <name type="scientific">Paenibacillus ginsengarvi</name>
    <dbReference type="NCBI Taxonomy" id="400777"/>
    <lineage>
        <taxon>Bacteria</taxon>
        <taxon>Bacillati</taxon>
        <taxon>Bacillota</taxon>
        <taxon>Bacilli</taxon>
        <taxon>Bacillales</taxon>
        <taxon>Paenibacillaceae</taxon>
        <taxon>Paenibacillus</taxon>
    </lineage>
</organism>
<dbReference type="PROSITE" id="PS00086">
    <property type="entry name" value="CYTOCHROME_P450"/>
    <property type="match status" value="1"/>
</dbReference>
<dbReference type="PANTHER" id="PTHR46696">
    <property type="entry name" value="P450, PUTATIVE (EUROFUNG)-RELATED"/>
    <property type="match status" value="1"/>
</dbReference>
<evidence type="ECO:0000256" key="7">
    <source>
        <dbReference type="RuleBase" id="RU000461"/>
    </source>
</evidence>
<dbReference type="GO" id="GO:0006707">
    <property type="term" value="P:cholesterol catabolic process"/>
    <property type="evidence" value="ECO:0007669"/>
    <property type="project" value="TreeGrafter"/>
</dbReference>
<dbReference type="PRINTS" id="PR00385">
    <property type="entry name" value="P450"/>
</dbReference>
<dbReference type="GO" id="GO:0005506">
    <property type="term" value="F:iron ion binding"/>
    <property type="evidence" value="ECO:0007669"/>
    <property type="project" value="InterPro"/>
</dbReference>
<proteinExistence type="inferred from homology"/>
<dbReference type="OrthoDB" id="9801155at2"/>
<reference evidence="8 9" key="1">
    <citation type="journal article" date="2007" name="Int. J. Syst. Evol. Microbiol.">
        <title>Paenibacillus ginsengarvi sp. nov., isolated from soil from ginseng cultivation.</title>
        <authorList>
            <person name="Yoon M.H."/>
            <person name="Ten L.N."/>
            <person name="Im W.T."/>
        </authorList>
    </citation>
    <scope>NUCLEOTIDE SEQUENCE [LARGE SCALE GENOMIC DNA]</scope>
    <source>
        <strain evidence="8 9">KCTC 13059</strain>
    </source>
</reference>
<dbReference type="InterPro" id="IPR002397">
    <property type="entry name" value="Cyt_P450_B"/>
</dbReference>
<dbReference type="SUPFAM" id="SSF48264">
    <property type="entry name" value="Cytochrome P450"/>
    <property type="match status" value="1"/>
</dbReference>